<protein>
    <recommendedName>
        <fullName evidence="7 18">Phospholipase A1</fullName>
        <ecNumber evidence="5 18">3.1.1.32</ecNumber>
        <ecNumber evidence="6 18">3.1.1.4</ecNumber>
    </recommendedName>
    <alternativeName>
        <fullName evidence="18">Phosphatidylcholine 1-acylhydrolase</fullName>
    </alternativeName>
</protein>
<dbReference type="PANTHER" id="PTHR40457">
    <property type="entry name" value="PHOSPHOLIPASE A1"/>
    <property type="match status" value="1"/>
</dbReference>
<evidence type="ECO:0000313" key="20">
    <source>
        <dbReference type="Proteomes" id="UP001595904"/>
    </source>
</evidence>
<dbReference type="Pfam" id="PF02253">
    <property type="entry name" value="PLA1"/>
    <property type="match status" value="1"/>
</dbReference>
<keyword evidence="8" id="KW-1134">Transmembrane beta strand</keyword>
<evidence type="ECO:0000256" key="2">
    <source>
        <dbReference type="ARBA" id="ARBA00001604"/>
    </source>
</evidence>
<keyword evidence="13 18" id="KW-0106">Calcium</keyword>
<keyword evidence="10 18" id="KW-0479">Metal-binding</keyword>
<evidence type="ECO:0000256" key="4">
    <source>
        <dbReference type="ARBA" id="ARBA00011702"/>
    </source>
</evidence>
<gene>
    <name evidence="19" type="ORF">ACFPN2_10640</name>
</gene>
<evidence type="ECO:0000256" key="3">
    <source>
        <dbReference type="ARBA" id="ARBA00010525"/>
    </source>
</evidence>
<evidence type="ECO:0000256" key="9">
    <source>
        <dbReference type="ARBA" id="ARBA00022692"/>
    </source>
</evidence>
<keyword evidence="11 18" id="KW-0732">Signal</keyword>
<keyword evidence="9" id="KW-0812">Transmembrane</keyword>
<dbReference type="EC" id="3.1.1.4" evidence="6 18"/>
<evidence type="ECO:0000256" key="14">
    <source>
        <dbReference type="ARBA" id="ARBA00022963"/>
    </source>
</evidence>
<comment type="catalytic activity">
    <reaction evidence="2 18">
        <text>a 1,2-diacyl-sn-glycero-3-phosphocholine + H2O = a 1-acyl-sn-glycero-3-phosphocholine + a fatty acid + H(+)</text>
        <dbReference type="Rhea" id="RHEA:15801"/>
        <dbReference type="ChEBI" id="CHEBI:15377"/>
        <dbReference type="ChEBI" id="CHEBI:15378"/>
        <dbReference type="ChEBI" id="CHEBI:28868"/>
        <dbReference type="ChEBI" id="CHEBI:57643"/>
        <dbReference type="ChEBI" id="CHEBI:58168"/>
        <dbReference type="EC" id="3.1.1.4"/>
    </reaction>
</comment>
<organism evidence="19 20">
    <name type="scientific">Steroidobacter flavus</name>
    <dbReference type="NCBI Taxonomy" id="1842136"/>
    <lineage>
        <taxon>Bacteria</taxon>
        <taxon>Pseudomonadati</taxon>
        <taxon>Pseudomonadota</taxon>
        <taxon>Gammaproteobacteria</taxon>
        <taxon>Steroidobacterales</taxon>
        <taxon>Steroidobacteraceae</taxon>
        <taxon>Steroidobacter</taxon>
    </lineage>
</organism>
<evidence type="ECO:0000256" key="15">
    <source>
        <dbReference type="ARBA" id="ARBA00023098"/>
    </source>
</evidence>
<dbReference type="PRINTS" id="PR01486">
    <property type="entry name" value="PHPHLIPASEA1"/>
</dbReference>
<evidence type="ECO:0000256" key="6">
    <source>
        <dbReference type="ARBA" id="ARBA00013278"/>
    </source>
</evidence>
<name>A0ABV8SQ24_9GAMM</name>
<dbReference type="PANTHER" id="PTHR40457:SF1">
    <property type="entry name" value="PHOSPHOLIPASE A1"/>
    <property type="match status" value="1"/>
</dbReference>
<proteinExistence type="inferred from homology"/>
<reference evidence="20" key="1">
    <citation type="journal article" date="2019" name="Int. J. Syst. Evol. Microbiol.">
        <title>The Global Catalogue of Microorganisms (GCM) 10K type strain sequencing project: providing services to taxonomists for standard genome sequencing and annotation.</title>
        <authorList>
            <consortium name="The Broad Institute Genomics Platform"/>
            <consortium name="The Broad Institute Genome Sequencing Center for Infectious Disease"/>
            <person name="Wu L."/>
            <person name="Ma J."/>
        </authorList>
    </citation>
    <scope>NUCLEOTIDE SEQUENCE [LARGE SCALE GENOMIC DNA]</scope>
    <source>
        <strain evidence="20">CGMCC 1.10759</strain>
    </source>
</reference>
<evidence type="ECO:0000256" key="13">
    <source>
        <dbReference type="ARBA" id="ARBA00022837"/>
    </source>
</evidence>
<feature type="signal peptide" evidence="18">
    <location>
        <begin position="1"/>
        <end position="20"/>
    </location>
</feature>
<comment type="caution">
    <text evidence="19">The sequence shown here is derived from an EMBL/GenBank/DDBJ whole genome shotgun (WGS) entry which is preliminary data.</text>
</comment>
<keyword evidence="12 18" id="KW-0378">Hydrolase</keyword>
<dbReference type="Gene3D" id="2.40.230.10">
    <property type="entry name" value="Phospholipase A1"/>
    <property type="match status" value="1"/>
</dbReference>
<comment type="catalytic activity">
    <reaction evidence="1 18">
        <text>a 1,2-diacyl-sn-glycero-3-phosphocholine + H2O = a 2-acyl-sn-glycero-3-phosphocholine + a fatty acid + H(+)</text>
        <dbReference type="Rhea" id="RHEA:18689"/>
        <dbReference type="ChEBI" id="CHEBI:15377"/>
        <dbReference type="ChEBI" id="CHEBI:15378"/>
        <dbReference type="ChEBI" id="CHEBI:28868"/>
        <dbReference type="ChEBI" id="CHEBI:57643"/>
        <dbReference type="ChEBI" id="CHEBI:57875"/>
        <dbReference type="EC" id="3.1.1.32"/>
    </reaction>
</comment>
<feature type="chain" id="PRO_5044961102" description="Phospholipase A1" evidence="18">
    <location>
        <begin position="21"/>
        <end position="396"/>
    </location>
</feature>
<evidence type="ECO:0000256" key="18">
    <source>
        <dbReference type="RuleBase" id="RU366027"/>
    </source>
</evidence>
<keyword evidence="20" id="KW-1185">Reference proteome</keyword>
<keyword evidence="16" id="KW-0472">Membrane</keyword>
<keyword evidence="15 18" id="KW-0443">Lipid metabolism</keyword>
<comment type="subcellular location">
    <subcellularLocation>
        <location evidence="18">Cell outer membrane</location>
        <topology evidence="18">Multi-pass membrane protein</topology>
    </subcellularLocation>
    <text evidence="18">One of the very few enzymes located there.</text>
</comment>
<sequence>MNISKLLLPLAVLIGAGAHADIILSTPHAQVVSGTPLQLELTITNSDPEPLVVDLPAQLHVRFETPTGLSVIEMTPERSGHIEVASGGFTRIKLQGALPPKVEGVATLVPTGLASNSVALQILPPAANAGQVAANESAQTVKPERQTYTTALVDKPPPLSVSVYEPVYFIVGGDGGLNAKFQISLRYQLFDGNGPLAKRLPWIDDLYLSYSQTSLWDLGDLSKPFKDSSYRPRLFYSNPDLTRLFDGQLRLGVETGFGHESNGKEGEDSRSFNMFYVRPILTFGDPAGLRFYAAPLIHNYIADNENPDIKNYRGYVDWVLGFGAKGGLDFWTTIRKGERSNYGSVEMNVSYPLSKLSGGDLTGWLTLQYFNGYGESLLDYNRKLDSQLRLGIAVAL</sequence>
<comment type="function">
    <text evidence="18">Hydrolysis of phosphatidylcholine with phospholipase A2 (EC 3.1.1.4) and phospholipase A1 (EC 3.1.1.32) activities.</text>
</comment>
<dbReference type="InterPro" id="IPR003187">
    <property type="entry name" value="PLipase_A1"/>
</dbReference>
<dbReference type="EMBL" id="JBHSDU010000003">
    <property type="protein sequence ID" value="MFC4309536.1"/>
    <property type="molecule type" value="Genomic_DNA"/>
</dbReference>
<keyword evidence="14 18" id="KW-0442">Lipid degradation</keyword>
<dbReference type="Proteomes" id="UP001595904">
    <property type="component" value="Unassembled WGS sequence"/>
</dbReference>
<keyword evidence="17 18" id="KW-0998">Cell outer membrane</keyword>
<evidence type="ECO:0000313" key="19">
    <source>
        <dbReference type="EMBL" id="MFC4309536.1"/>
    </source>
</evidence>
<evidence type="ECO:0000256" key="7">
    <source>
        <dbReference type="ARBA" id="ARBA00021726"/>
    </source>
</evidence>
<evidence type="ECO:0000256" key="5">
    <source>
        <dbReference type="ARBA" id="ARBA00013179"/>
    </source>
</evidence>
<dbReference type="EC" id="3.1.1.32" evidence="5 18"/>
<evidence type="ECO:0000256" key="10">
    <source>
        <dbReference type="ARBA" id="ARBA00022723"/>
    </source>
</evidence>
<comment type="similarity">
    <text evidence="3 18">Belongs to the phospholipase A1 family.</text>
</comment>
<evidence type="ECO:0000256" key="17">
    <source>
        <dbReference type="ARBA" id="ARBA00023237"/>
    </source>
</evidence>
<dbReference type="RefSeq" id="WP_380596581.1">
    <property type="nucleotide sequence ID" value="NZ_JBHSDU010000003.1"/>
</dbReference>
<evidence type="ECO:0000256" key="1">
    <source>
        <dbReference type="ARBA" id="ARBA00000111"/>
    </source>
</evidence>
<dbReference type="SUPFAM" id="SSF56931">
    <property type="entry name" value="Outer membrane phospholipase A (OMPLA)"/>
    <property type="match status" value="1"/>
</dbReference>
<comment type="cofactor">
    <cofactor evidence="18">
        <name>Ca(2+)</name>
        <dbReference type="ChEBI" id="CHEBI:29108"/>
    </cofactor>
    <text evidence="18">Binds 1 Ca(2+) ion per monomer. In the dimeric form the Ca(2+) is bound by different amino acids with binding of each Ca(2+) shared with ligands coming from each monomer. The Ca(2+) ion may have a role in catalysis.</text>
</comment>
<evidence type="ECO:0000256" key="16">
    <source>
        <dbReference type="ARBA" id="ARBA00023136"/>
    </source>
</evidence>
<comment type="subunit">
    <text evidence="4 18">Homodimer; dimerization is reversible, and the dimeric form is the active one.</text>
</comment>
<dbReference type="InterPro" id="IPR036541">
    <property type="entry name" value="PLipase_A1_sf"/>
</dbReference>
<evidence type="ECO:0000256" key="12">
    <source>
        <dbReference type="ARBA" id="ARBA00022801"/>
    </source>
</evidence>
<evidence type="ECO:0000256" key="8">
    <source>
        <dbReference type="ARBA" id="ARBA00022452"/>
    </source>
</evidence>
<accession>A0ABV8SQ24</accession>
<evidence type="ECO:0000256" key="11">
    <source>
        <dbReference type="ARBA" id="ARBA00022729"/>
    </source>
</evidence>